<name>A0A0V0T7Y4_9BILA</name>
<comment type="caution">
    <text evidence="1">The sequence shown here is derived from an EMBL/GenBank/DDBJ whole genome shotgun (WGS) entry which is preliminary data.</text>
</comment>
<keyword evidence="2" id="KW-1185">Reference proteome</keyword>
<proteinExistence type="predicted"/>
<dbReference type="AlphaFoldDB" id="A0A0V0T7Y4"/>
<reference evidence="1 2" key="1">
    <citation type="submission" date="2015-01" db="EMBL/GenBank/DDBJ databases">
        <title>Evolution of Trichinella species and genotypes.</title>
        <authorList>
            <person name="Korhonen P.K."/>
            <person name="Edoardo P."/>
            <person name="Giuseppe L.R."/>
            <person name="Gasser R.B."/>
        </authorList>
    </citation>
    <scope>NUCLEOTIDE SEQUENCE [LARGE SCALE GENOMIC DNA]</scope>
    <source>
        <strain evidence="1">ISS417</strain>
    </source>
</reference>
<evidence type="ECO:0000313" key="1">
    <source>
        <dbReference type="EMBL" id="KRX35131.1"/>
    </source>
</evidence>
<gene>
    <name evidence="1" type="ORF">T05_16243</name>
</gene>
<sequence>MELWHVPFGEHWEDTVTVAYGTLSGKAAKLAYFVLNCNVPSGVAAGSASMSVPVRPPLLFFADSSSLPRSLLRVGISRDRIVTATALRTCLLGNSLDCLCRFHI</sequence>
<accession>A0A0V0T7Y4</accession>
<dbReference type="EMBL" id="JYDJ01000471">
    <property type="protein sequence ID" value="KRX35131.1"/>
    <property type="molecule type" value="Genomic_DNA"/>
</dbReference>
<dbReference type="Proteomes" id="UP000055048">
    <property type="component" value="Unassembled WGS sequence"/>
</dbReference>
<evidence type="ECO:0000313" key="2">
    <source>
        <dbReference type="Proteomes" id="UP000055048"/>
    </source>
</evidence>
<protein>
    <submittedName>
        <fullName evidence="1">Uncharacterized protein</fullName>
    </submittedName>
</protein>
<organism evidence="1 2">
    <name type="scientific">Trichinella murrelli</name>
    <dbReference type="NCBI Taxonomy" id="144512"/>
    <lineage>
        <taxon>Eukaryota</taxon>
        <taxon>Metazoa</taxon>
        <taxon>Ecdysozoa</taxon>
        <taxon>Nematoda</taxon>
        <taxon>Enoplea</taxon>
        <taxon>Dorylaimia</taxon>
        <taxon>Trichinellida</taxon>
        <taxon>Trichinellidae</taxon>
        <taxon>Trichinella</taxon>
    </lineage>
</organism>